<evidence type="ECO:0000256" key="8">
    <source>
        <dbReference type="ARBA" id="ARBA00022759"/>
    </source>
</evidence>
<evidence type="ECO:0000256" key="10">
    <source>
        <dbReference type="ARBA" id="ARBA00022842"/>
    </source>
</evidence>
<dbReference type="GO" id="GO:0004523">
    <property type="term" value="F:RNA-DNA hybrid ribonuclease activity"/>
    <property type="evidence" value="ECO:0007669"/>
    <property type="project" value="UniProtKB-EC"/>
</dbReference>
<dbReference type="PANTHER" id="PTHR10642:SF26">
    <property type="entry name" value="RIBONUCLEASE H1"/>
    <property type="match status" value="1"/>
</dbReference>
<dbReference type="Gene3D" id="3.30.420.10">
    <property type="entry name" value="Ribonuclease H-like superfamily/Ribonuclease H"/>
    <property type="match status" value="1"/>
</dbReference>
<proteinExistence type="inferred from homology"/>
<comment type="caution">
    <text evidence="12">The sequence shown here is derived from an EMBL/GenBank/DDBJ whole genome shotgun (WGS) entry which is preliminary data.</text>
</comment>
<keyword evidence="10" id="KW-0460">Magnesium</keyword>
<evidence type="ECO:0000256" key="1">
    <source>
        <dbReference type="ARBA" id="ARBA00000077"/>
    </source>
</evidence>
<dbReference type="InterPro" id="IPR012337">
    <property type="entry name" value="RNaseH-like_sf"/>
</dbReference>
<dbReference type="CDD" id="cd09278">
    <property type="entry name" value="RNase_HI_prokaryote_like"/>
    <property type="match status" value="1"/>
</dbReference>
<protein>
    <recommendedName>
        <fullName evidence="5">ribonuclease H</fullName>
        <ecNumber evidence="5">3.1.26.4</ecNumber>
    </recommendedName>
</protein>
<evidence type="ECO:0000256" key="4">
    <source>
        <dbReference type="ARBA" id="ARBA00011245"/>
    </source>
</evidence>
<comment type="subunit">
    <text evidence="4">Monomer.</text>
</comment>
<dbReference type="Proteomes" id="UP001174909">
    <property type="component" value="Unassembled WGS sequence"/>
</dbReference>
<dbReference type="InterPro" id="IPR022892">
    <property type="entry name" value="RNaseHI"/>
</dbReference>
<dbReference type="GO" id="GO:0043137">
    <property type="term" value="P:DNA replication, removal of RNA primer"/>
    <property type="evidence" value="ECO:0007669"/>
    <property type="project" value="TreeGrafter"/>
</dbReference>
<dbReference type="EMBL" id="CASHTH010002828">
    <property type="protein sequence ID" value="CAI8035846.1"/>
    <property type="molecule type" value="Genomic_DNA"/>
</dbReference>
<dbReference type="Pfam" id="PF00075">
    <property type="entry name" value="RNase_H"/>
    <property type="match status" value="1"/>
</dbReference>
<evidence type="ECO:0000313" key="12">
    <source>
        <dbReference type="EMBL" id="CAI8035846.1"/>
    </source>
</evidence>
<keyword evidence="13" id="KW-1185">Reference proteome</keyword>
<evidence type="ECO:0000256" key="2">
    <source>
        <dbReference type="ARBA" id="ARBA00001946"/>
    </source>
</evidence>
<evidence type="ECO:0000256" key="3">
    <source>
        <dbReference type="ARBA" id="ARBA00005300"/>
    </source>
</evidence>
<keyword evidence="9" id="KW-0378">Hydrolase</keyword>
<sequence length="202" mass="22750">MEVRDKRASQSQGYKHTTNNRMELMGAAETLDLIDNVEKVILITDSEYLVSAMTRGWAKRWRKNQWVKQDGEKAKNTDLWKRILHASDRLKRVEFRWVRGHAKFREAFGSENAMCDKLAKEAAGQPEEKLAGGRRVRRLVRLGSVGGQRGPRKILAVFALSASRIDGHPRIVPKMTSSSQQDLFVYSDGGAIGNPVRGDSVS</sequence>
<comment type="similarity">
    <text evidence="3">Belongs to the RNase H family.</text>
</comment>
<keyword evidence="6" id="KW-0540">Nuclease</keyword>
<evidence type="ECO:0000259" key="11">
    <source>
        <dbReference type="PROSITE" id="PS50879"/>
    </source>
</evidence>
<evidence type="ECO:0000256" key="6">
    <source>
        <dbReference type="ARBA" id="ARBA00022722"/>
    </source>
</evidence>
<name>A0AA35X0X1_GEOBA</name>
<dbReference type="InterPro" id="IPR002156">
    <property type="entry name" value="RNaseH_domain"/>
</dbReference>
<dbReference type="AlphaFoldDB" id="A0AA35X0X1"/>
<dbReference type="EC" id="3.1.26.4" evidence="5"/>
<keyword evidence="7" id="KW-0479">Metal-binding</keyword>
<evidence type="ECO:0000313" key="13">
    <source>
        <dbReference type="Proteomes" id="UP001174909"/>
    </source>
</evidence>
<keyword evidence="8" id="KW-0255">Endonuclease</keyword>
<gene>
    <name evidence="12" type="ORF">GBAR_LOCUS20104</name>
</gene>
<dbReference type="GO" id="GO:0046872">
    <property type="term" value="F:metal ion binding"/>
    <property type="evidence" value="ECO:0007669"/>
    <property type="project" value="UniProtKB-KW"/>
</dbReference>
<evidence type="ECO:0000256" key="5">
    <source>
        <dbReference type="ARBA" id="ARBA00012180"/>
    </source>
</evidence>
<evidence type="ECO:0000256" key="7">
    <source>
        <dbReference type="ARBA" id="ARBA00022723"/>
    </source>
</evidence>
<organism evidence="12 13">
    <name type="scientific">Geodia barretti</name>
    <name type="common">Barrett's horny sponge</name>
    <dbReference type="NCBI Taxonomy" id="519541"/>
    <lineage>
        <taxon>Eukaryota</taxon>
        <taxon>Metazoa</taxon>
        <taxon>Porifera</taxon>
        <taxon>Demospongiae</taxon>
        <taxon>Heteroscleromorpha</taxon>
        <taxon>Tetractinellida</taxon>
        <taxon>Astrophorina</taxon>
        <taxon>Geodiidae</taxon>
        <taxon>Geodia</taxon>
    </lineage>
</organism>
<dbReference type="PANTHER" id="PTHR10642">
    <property type="entry name" value="RIBONUCLEASE H1"/>
    <property type="match status" value="1"/>
</dbReference>
<comment type="cofactor">
    <cofactor evidence="2">
        <name>Mg(2+)</name>
        <dbReference type="ChEBI" id="CHEBI:18420"/>
    </cofactor>
</comment>
<feature type="domain" description="RNase H type-1" evidence="11">
    <location>
        <begin position="1"/>
        <end position="124"/>
    </location>
</feature>
<comment type="catalytic activity">
    <reaction evidence="1">
        <text>Endonucleolytic cleavage to 5'-phosphomonoester.</text>
        <dbReference type="EC" id="3.1.26.4"/>
    </reaction>
</comment>
<dbReference type="SUPFAM" id="SSF53098">
    <property type="entry name" value="Ribonuclease H-like"/>
    <property type="match status" value="1"/>
</dbReference>
<reference evidence="12" key="1">
    <citation type="submission" date="2023-03" db="EMBL/GenBank/DDBJ databases">
        <authorList>
            <person name="Steffen K."/>
            <person name="Cardenas P."/>
        </authorList>
    </citation>
    <scope>NUCLEOTIDE SEQUENCE</scope>
</reference>
<dbReference type="InterPro" id="IPR036397">
    <property type="entry name" value="RNaseH_sf"/>
</dbReference>
<dbReference type="InterPro" id="IPR050092">
    <property type="entry name" value="RNase_H"/>
</dbReference>
<dbReference type="PROSITE" id="PS50879">
    <property type="entry name" value="RNASE_H_1"/>
    <property type="match status" value="1"/>
</dbReference>
<evidence type="ECO:0000256" key="9">
    <source>
        <dbReference type="ARBA" id="ARBA00022801"/>
    </source>
</evidence>
<dbReference type="GO" id="GO:0003676">
    <property type="term" value="F:nucleic acid binding"/>
    <property type="evidence" value="ECO:0007669"/>
    <property type="project" value="InterPro"/>
</dbReference>
<accession>A0AA35X0X1</accession>